<dbReference type="AlphaFoldDB" id="A0A7X6DDZ6"/>
<sequence>MTNAEDKLREWQVLYREWSELEHRLQSRAVEEGGPPAAELKIRARSLQQQCASALAALDSAVDAMRQSRERRENIS</sequence>
<dbReference type="RefSeq" id="WP_168106501.1">
    <property type="nucleotide sequence ID" value="NZ_VTOX01000002.1"/>
</dbReference>
<organism evidence="1 2">
    <name type="scientific">Ramlibacter lithotrophicus</name>
    <dbReference type="NCBI Taxonomy" id="2606681"/>
    <lineage>
        <taxon>Bacteria</taxon>
        <taxon>Pseudomonadati</taxon>
        <taxon>Pseudomonadota</taxon>
        <taxon>Betaproteobacteria</taxon>
        <taxon>Burkholderiales</taxon>
        <taxon>Comamonadaceae</taxon>
        <taxon>Ramlibacter</taxon>
    </lineage>
</organism>
<reference evidence="1 2" key="1">
    <citation type="journal article" date="2020" name="Nature">
        <title>Bacterial chemolithoautotrophy via manganese oxidation.</title>
        <authorList>
            <person name="Yu H."/>
            <person name="Leadbetter J.R."/>
        </authorList>
    </citation>
    <scope>NUCLEOTIDE SEQUENCE [LARGE SCALE GENOMIC DNA]</scope>
    <source>
        <strain evidence="1 2">RBP-1</strain>
    </source>
</reference>
<evidence type="ECO:0000313" key="2">
    <source>
        <dbReference type="Proteomes" id="UP000521868"/>
    </source>
</evidence>
<proteinExistence type="predicted"/>
<protein>
    <submittedName>
        <fullName evidence="1">Uncharacterized protein</fullName>
    </submittedName>
</protein>
<name>A0A7X6DDZ6_9BURK</name>
<comment type="caution">
    <text evidence="1">The sequence shown here is derived from an EMBL/GenBank/DDBJ whole genome shotgun (WGS) entry which is preliminary data.</text>
</comment>
<dbReference type="Proteomes" id="UP000521868">
    <property type="component" value="Unassembled WGS sequence"/>
</dbReference>
<accession>A0A7X6DDZ6</accession>
<gene>
    <name evidence="1" type="ORF">RAMLITH_06050</name>
</gene>
<keyword evidence="2" id="KW-1185">Reference proteome</keyword>
<dbReference type="EMBL" id="VTOX01000002">
    <property type="protein sequence ID" value="NKE65377.1"/>
    <property type="molecule type" value="Genomic_DNA"/>
</dbReference>
<evidence type="ECO:0000313" key="1">
    <source>
        <dbReference type="EMBL" id="NKE65377.1"/>
    </source>
</evidence>